<dbReference type="InterPro" id="IPR001173">
    <property type="entry name" value="Glyco_trans_2-like"/>
</dbReference>
<dbReference type="EMBL" id="LQZQ01000004">
    <property type="protein sequence ID" value="KYG80571.1"/>
    <property type="molecule type" value="Genomic_DNA"/>
</dbReference>
<name>A0A150XPE4_ROSEK</name>
<dbReference type="STRING" id="279360.MB14_15595"/>
<gene>
    <name evidence="9" type="ORF">MB14_15595</name>
</gene>
<evidence type="ECO:0000313" key="10">
    <source>
        <dbReference type="Proteomes" id="UP000075583"/>
    </source>
</evidence>
<dbReference type="RefSeq" id="WP_062590302.1">
    <property type="nucleotide sequence ID" value="NZ_LQZQ01000004.1"/>
</dbReference>
<sequence>MLAPAINIVIPLYNEEEVFEKLISRLTTLMDSFQKTIEVILVDDGSSDRTAELMTDLAMNDQRFQSVILSRNFGHQIALSAGLQQITATEAVFIIDADLQDPPELLGEFYEYYKQGYDVVYAVRKNRKENFLKKFAYKSFYRLMDKISYIHIPLDTGDFSLISARVAHLMNEMPEQSRFLRGMRSWLGFKQIGVEYNREERQSGESKYTLRKLFQLAFNGVFNFSELPIKLITNLGLLTVFSSICYFLYVVAKKLIYGNVPEGFTGLLFVLVLFGGIQLLSLGLIGEYVLRIFFQVKQRPLFVIKETIKDKERKTTGFNLEHSANEI</sequence>
<dbReference type="PANTHER" id="PTHR48090">
    <property type="entry name" value="UNDECAPRENYL-PHOSPHATE 4-DEOXY-4-FORMAMIDO-L-ARABINOSE TRANSFERASE-RELATED"/>
    <property type="match status" value="1"/>
</dbReference>
<evidence type="ECO:0000256" key="1">
    <source>
        <dbReference type="ARBA" id="ARBA00004141"/>
    </source>
</evidence>
<dbReference type="Pfam" id="PF00535">
    <property type="entry name" value="Glycos_transf_2"/>
    <property type="match status" value="1"/>
</dbReference>
<organism evidence="9 10">
    <name type="scientific">Roseivirga ehrenbergii (strain DSM 102268 / JCM 13514 / KCTC 12282 / NCIMB 14502 / KMM 6017)</name>
    <dbReference type="NCBI Taxonomy" id="279360"/>
    <lineage>
        <taxon>Bacteria</taxon>
        <taxon>Pseudomonadati</taxon>
        <taxon>Bacteroidota</taxon>
        <taxon>Cytophagia</taxon>
        <taxon>Cytophagales</taxon>
        <taxon>Roseivirgaceae</taxon>
        <taxon>Roseivirga</taxon>
    </lineage>
</organism>
<dbReference type="InterPro" id="IPR029044">
    <property type="entry name" value="Nucleotide-diphossugar_trans"/>
</dbReference>
<dbReference type="PANTHER" id="PTHR48090:SF1">
    <property type="entry name" value="PROPHAGE BACTOPRENOL GLUCOSYL TRANSFERASE HOMOLOG"/>
    <property type="match status" value="1"/>
</dbReference>
<dbReference type="InterPro" id="IPR050256">
    <property type="entry name" value="Glycosyltransferase_2"/>
</dbReference>
<keyword evidence="2" id="KW-0328">Glycosyltransferase</keyword>
<comment type="subcellular location">
    <subcellularLocation>
        <location evidence="1">Membrane</location>
        <topology evidence="1">Multi-pass membrane protein</topology>
    </subcellularLocation>
</comment>
<evidence type="ECO:0000256" key="3">
    <source>
        <dbReference type="ARBA" id="ARBA00022679"/>
    </source>
</evidence>
<dbReference type="AlphaFoldDB" id="A0A150XPE4"/>
<feature type="transmembrane region" description="Helical" evidence="7">
    <location>
        <begin position="231"/>
        <end position="252"/>
    </location>
</feature>
<dbReference type="CDD" id="cd04187">
    <property type="entry name" value="DPM1_like_bac"/>
    <property type="match status" value="1"/>
</dbReference>
<evidence type="ECO:0000256" key="7">
    <source>
        <dbReference type="SAM" id="Phobius"/>
    </source>
</evidence>
<evidence type="ECO:0000313" key="9">
    <source>
        <dbReference type="EMBL" id="KYG80571.1"/>
    </source>
</evidence>
<dbReference type="GO" id="GO:0005886">
    <property type="term" value="C:plasma membrane"/>
    <property type="evidence" value="ECO:0007669"/>
    <property type="project" value="TreeGrafter"/>
</dbReference>
<evidence type="ECO:0000256" key="4">
    <source>
        <dbReference type="ARBA" id="ARBA00022692"/>
    </source>
</evidence>
<accession>A0A150XPE4</accession>
<reference evidence="9" key="1">
    <citation type="submission" date="2016-01" db="EMBL/GenBank/DDBJ databases">
        <title>Genome sequencing of Roseivirga ehrenbergii KMM 6017.</title>
        <authorList>
            <person name="Selvaratnam C."/>
            <person name="Thevarajoo S."/>
            <person name="Goh K.M."/>
            <person name="Ee R."/>
            <person name="Chan K.-G."/>
            <person name="Chong C.S."/>
        </authorList>
    </citation>
    <scope>NUCLEOTIDE SEQUENCE [LARGE SCALE GENOMIC DNA]</scope>
    <source>
        <strain evidence="9">KMM 6017</strain>
    </source>
</reference>
<keyword evidence="10" id="KW-1185">Reference proteome</keyword>
<evidence type="ECO:0000256" key="6">
    <source>
        <dbReference type="ARBA" id="ARBA00023136"/>
    </source>
</evidence>
<dbReference type="SUPFAM" id="SSF53448">
    <property type="entry name" value="Nucleotide-diphospho-sugar transferases"/>
    <property type="match status" value="1"/>
</dbReference>
<keyword evidence="4 7" id="KW-0812">Transmembrane</keyword>
<dbReference type="OrthoDB" id="9807778at2"/>
<keyword evidence="5 7" id="KW-1133">Transmembrane helix</keyword>
<evidence type="ECO:0000259" key="8">
    <source>
        <dbReference type="Pfam" id="PF00535"/>
    </source>
</evidence>
<feature type="domain" description="Glycosyltransferase 2-like" evidence="8">
    <location>
        <begin position="8"/>
        <end position="166"/>
    </location>
</feature>
<evidence type="ECO:0000256" key="2">
    <source>
        <dbReference type="ARBA" id="ARBA00022676"/>
    </source>
</evidence>
<dbReference type="Gene3D" id="3.90.550.10">
    <property type="entry name" value="Spore Coat Polysaccharide Biosynthesis Protein SpsA, Chain A"/>
    <property type="match status" value="1"/>
</dbReference>
<proteinExistence type="predicted"/>
<feature type="transmembrane region" description="Helical" evidence="7">
    <location>
        <begin position="264"/>
        <end position="290"/>
    </location>
</feature>
<comment type="caution">
    <text evidence="9">The sequence shown here is derived from an EMBL/GenBank/DDBJ whole genome shotgun (WGS) entry which is preliminary data.</text>
</comment>
<dbReference type="GO" id="GO:0016757">
    <property type="term" value="F:glycosyltransferase activity"/>
    <property type="evidence" value="ECO:0007669"/>
    <property type="project" value="UniProtKB-KW"/>
</dbReference>
<keyword evidence="6 7" id="KW-0472">Membrane</keyword>
<protein>
    <submittedName>
        <fullName evidence="9">Glycosyl transferase</fullName>
    </submittedName>
</protein>
<dbReference type="Proteomes" id="UP000075583">
    <property type="component" value="Unassembled WGS sequence"/>
</dbReference>
<evidence type="ECO:0000256" key="5">
    <source>
        <dbReference type="ARBA" id="ARBA00022989"/>
    </source>
</evidence>
<keyword evidence="3 9" id="KW-0808">Transferase</keyword>